<dbReference type="PROSITE" id="PS00455">
    <property type="entry name" value="AMP_BINDING"/>
    <property type="match status" value="1"/>
</dbReference>
<dbReference type="Proteomes" id="UP001363151">
    <property type="component" value="Unassembled WGS sequence"/>
</dbReference>
<organism evidence="2 3">
    <name type="scientific">Aureococcus anophagefferens</name>
    <name type="common">Harmful bloom alga</name>
    <dbReference type="NCBI Taxonomy" id="44056"/>
    <lineage>
        <taxon>Eukaryota</taxon>
        <taxon>Sar</taxon>
        <taxon>Stramenopiles</taxon>
        <taxon>Ochrophyta</taxon>
        <taxon>Pelagophyceae</taxon>
        <taxon>Pelagomonadales</taxon>
        <taxon>Pelagomonadaceae</taxon>
        <taxon>Aureococcus</taxon>
    </lineage>
</organism>
<accession>A0ABR1FHJ6</accession>
<comment type="caution">
    <text evidence="2">The sequence shown here is derived from an EMBL/GenBank/DDBJ whole genome shotgun (WGS) entry which is preliminary data.</text>
</comment>
<name>A0ABR1FHJ6_AURAN</name>
<dbReference type="Gene3D" id="3.40.50.12780">
    <property type="entry name" value="N-terminal domain of ligase-like"/>
    <property type="match status" value="1"/>
</dbReference>
<sequence>MAAEDVAVAGLDLFDDGVEKPAWWQTMSDEAFAIPHLHAVLPGRRKEQAIAWLNSKGREETTLTFGAIWARAEGIAGALGGAWGLRPGDRAMACCARQGPRARPRPSASARSPSRRARPRFFVAFWGCLRSGVLCVPVYPPDPSKMQKAVDKMDVVRAACGARVCLHDTAVGLLRSTKGLLYTWPRDLTWHKTELVGEVGDGGVVCGNFLACGDLLGADGGLAFAPLYDAPAAGPPVLDGATASDVAFLQFTSGSTGDPKGVMITHANVWHNVNVNHAIEQRCLSRFEGAVKTSVQSGEKRCAVSWLPQFHDMGLIVGHCFPFCQGRRMIYFSPLAFISKPLLWLEVCSKYKAEWICAPDFAYG</sequence>
<proteinExistence type="predicted"/>
<keyword evidence="3" id="KW-1185">Reference proteome</keyword>
<gene>
    <name evidence="2" type="primary">fadD32</name>
    <name evidence="2" type="ORF">SO694_00074172</name>
</gene>
<dbReference type="PANTHER" id="PTHR22754">
    <property type="entry name" value="DISCO-INTERACTING PROTEIN 2 DIP2 -RELATED"/>
    <property type="match status" value="1"/>
</dbReference>
<dbReference type="InterPro" id="IPR020845">
    <property type="entry name" value="AMP-binding_CS"/>
</dbReference>
<dbReference type="InterPro" id="IPR042099">
    <property type="entry name" value="ANL_N_sf"/>
</dbReference>
<feature type="domain" description="AMP-dependent synthetase/ligase" evidence="1">
    <location>
        <begin position="118"/>
        <end position="358"/>
    </location>
</feature>
<evidence type="ECO:0000259" key="1">
    <source>
        <dbReference type="Pfam" id="PF00501"/>
    </source>
</evidence>
<dbReference type="EMBL" id="JBBJCI010000422">
    <property type="protein sequence ID" value="KAK7230914.1"/>
    <property type="molecule type" value="Genomic_DNA"/>
</dbReference>
<dbReference type="PANTHER" id="PTHR22754:SF32">
    <property type="entry name" value="DISCO-INTERACTING PROTEIN 2"/>
    <property type="match status" value="1"/>
</dbReference>
<protein>
    <submittedName>
        <fullName evidence="2">AMP-binding enzyme</fullName>
    </submittedName>
</protein>
<dbReference type="SUPFAM" id="SSF56801">
    <property type="entry name" value="Acetyl-CoA synthetase-like"/>
    <property type="match status" value="1"/>
</dbReference>
<dbReference type="Pfam" id="PF00501">
    <property type="entry name" value="AMP-binding"/>
    <property type="match status" value="1"/>
</dbReference>
<evidence type="ECO:0000313" key="3">
    <source>
        <dbReference type="Proteomes" id="UP001363151"/>
    </source>
</evidence>
<reference evidence="2 3" key="1">
    <citation type="submission" date="2024-03" db="EMBL/GenBank/DDBJ databases">
        <title>Aureococcus anophagefferens CCMP1851 and Kratosvirus quantuckense: Draft genome of a second virus-susceptible host strain in the model system.</title>
        <authorList>
            <person name="Chase E."/>
            <person name="Truchon A.R."/>
            <person name="Schepens W."/>
            <person name="Wilhelm S.W."/>
        </authorList>
    </citation>
    <scope>NUCLEOTIDE SEQUENCE [LARGE SCALE GENOMIC DNA]</scope>
    <source>
        <strain evidence="2 3">CCMP1851</strain>
    </source>
</reference>
<evidence type="ECO:0000313" key="2">
    <source>
        <dbReference type="EMBL" id="KAK7230914.1"/>
    </source>
</evidence>
<dbReference type="InterPro" id="IPR000873">
    <property type="entry name" value="AMP-dep_synth/lig_dom"/>
</dbReference>